<feature type="domain" description="Flagellar Assembly Protein A N-terminal region" evidence="2">
    <location>
        <begin position="110"/>
        <end position="271"/>
    </location>
</feature>
<dbReference type="OrthoDB" id="5353360at2"/>
<protein>
    <submittedName>
        <fullName evidence="3">DUF342 domain-containing protein</fullName>
    </submittedName>
</protein>
<dbReference type="Pfam" id="PF20250">
    <property type="entry name" value="FapA_N"/>
    <property type="match status" value="1"/>
</dbReference>
<dbReference type="InterPro" id="IPR046866">
    <property type="entry name" value="FapA_N"/>
</dbReference>
<evidence type="ECO:0000259" key="2">
    <source>
        <dbReference type="Pfam" id="PF20250"/>
    </source>
</evidence>
<dbReference type="Proteomes" id="UP000309561">
    <property type="component" value="Unassembled WGS sequence"/>
</dbReference>
<dbReference type="EMBL" id="SZPX01000003">
    <property type="protein sequence ID" value="TKI70056.1"/>
    <property type="molecule type" value="Genomic_DNA"/>
</dbReference>
<keyword evidence="1" id="KW-0175">Coiled coil</keyword>
<comment type="caution">
    <text evidence="3">The sequence shown here is derived from an EMBL/GenBank/DDBJ whole genome shotgun (WGS) entry which is preliminary data.</text>
</comment>
<keyword evidence="4" id="KW-1185">Reference proteome</keyword>
<accession>A0A4U2Z6S4</accession>
<sequence>MDLAKRNGVSPASLDFDILDIETYTRTNKEKMESDWEETSVEELHKLDDATAILNPLFEIKQVYEVEIYSKEENSIFKDFHAAVGANATKCKIYLSIKAGSQVLTSPRFEDEFLNYINKSKIRAGILINIFDEMVKDVVSRVSALAKVDGIIKYDKNQTILIADAYEPTPTINDQLITHYDKEVETNHNDRVDYSKRGFIHSVLDGDILMEYIKPKKGKAGRNCRGEFLEPPEPEVNHAPDFNVDDTIEMVDNKENIIYKAKASGYISIEGNTYRIKSEMDVGEISFKTTGSISTGLDSDVSLSVKENDSQKDAIGNGMEVEVSEIDIKGNVGPNAKVRANRATIEGQTHKSSYIKANDLTINVHKGTAIGDNIKITRLEHGIVEGKIVEIVQAVGGNIRAKDIDIGICASYVKATASRYIEIKKLQGSENVFTIDPLLQKDKKEGFGENQDEINQLRASVEEVKKEVEKYKKLVKDNTASFNDVKKRLMHYKQNGIKMPAAFLTKYKQFHKAQEHLDNITNEYKVKNDKLLLLTTKTASFQDNITDARIINRDRWVGHNELIFKLIEPPIELSYKPLEDSMEKIFAVVETDEGVFEIQAVKE</sequence>
<proteinExistence type="predicted"/>
<dbReference type="AlphaFoldDB" id="A0A4U2Z6S4"/>
<evidence type="ECO:0000313" key="4">
    <source>
        <dbReference type="Proteomes" id="UP000309561"/>
    </source>
</evidence>
<feature type="coiled-coil region" evidence="1">
    <location>
        <begin position="447"/>
        <end position="481"/>
    </location>
</feature>
<organism evidence="3 4">
    <name type="scientific">Sulfurimonas crateris</name>
    <dbReference type="NCBI Taxonomy" id="2574727"/>
    <lineage>
        <taxon>Bacteria</taxon>
        <taxon>Pseudomonadati</taxon>
        <taxon>Campylobacterota</taxon>
        <taxon>Epsilonproteobacteria</taxon>
        <taxon>Campylobacterales</taxon>
        <taxon>Sulfurimonadaceae</taxon>
        <taxon>Sulfurimonas</taxon>
    </lineage>
</organism>
<evidence type="ECO:0000256" key="1">
    <source>
        <dbReference type="SAM" id="Coils"/>
    </source>
</evidence>
<reference evidence="3 4" key="1">
    <citation type="submission" date="2019-04" db="EMBL/GenBank/DDBJ databases">
        <title>Sulfurimonas crateris sp. nov. a facultative anaerobic sulfur-oxidizing chemolithautotrophic bacterium isolated from a terrestrial mud vulcano.</title>
        <authorList>
            <person name="Ratnikova N.M."/>
            <person name="Slobodkin A.I."/>
            <person name="Merkel A.Y."/>
            <person name="Novikov A."/>
            <person name="Bonch-Osmolovskaya E.A."/>
            <person name="Slobodkina G.B."/>
        </authorList>
    </citation>
    <scope>NUCLEOTIDE SEQUENCE [LARGE SCALE GENOMIC DNA]</scope>
    <source>
        <strain evidence="3 4">SN118</strain>
    </source>
</reference>
<name>A0A4U2Z6S4_9BACT</name>
<gene>
    <name evidence="3" type="ORF">FCU45_05380</name>
</gene>
<evidence type="ECO:0000313" key="3">
    <source>
        <dbReference type="EMBL" id="TKI70056.1"/>
    </source>
</evidence>